<dbReference type="InterPro" id="IPR021398">
    <property type="entry name" value="DUF3037"/>
</dbReference>
<evidence type="ECO:0000313" key="1">
    <source>
        <dbReference type="EMBL" id="ASO06818.1"/>
    </source>
</evidence>
<evidence type="ECO:0000313" key="2">
    <source>
        <dbReference type="Proteomes" id="UP000204551"/>
    </source>
</evidence>
<organism evidence="1 2">
    <name type="scientific">Arenibacter algicola</name>
    <dbReference type="NCBI Taxonomy" id="616991"/>
    <lineage>
        <taxon>Bacteria</taxon>
        <taxon>Pseudomonadati</taxon>
        <taxon>Bacteroidota</taxon>
        <taxon>Flavobacteriia</taxon>
        <taxon>Flavobacteriales</taxon>
        <taxon>Flavobacteriaceae</taxon>
        <taxon>Arenibacter</taxon>
    </lineage>
</organism>
<accession>A0A221V0A6</accession>
<dbReference type="eggNOG" id="ENOG5032SI8">
    <property type="taxonomic scope" value="Bacteria"/>
</dbReference>
<proteinExistence type="predicted"/>
<name>A0A221V0A6_9FLAO</name>
<dbReference type="KEGG" id="aalg:AREALGSMS7_03393"/>
<reference evidence="1 2" key="1">
    <citation type="submission" date="2017-07" db="EMBL/GenBank/DDBJ databases">
        <title>Genome Sequence of Arenibacter algicola Strain SMS7 Isolated from a culture of the Diatom Skeletonema marinoi.</title>
        <authorList>
            <person name="Topel M."/>
            <person name="Pinder M.I.M."/>
            <person name="Johansson O.N."/>
            <person name="Kourtchenko O."/>
            <person name="Godhe A."/>
            <person name="Clarke A.K."/>
        </authorList>
    </citation>
    <scope>NUCLEOTIDE SEQUENCE [LARGE SCALE GENOMIC DNA]</scope>
    <source>
        <strain evidence="1 2">SMS7</strain>
    </source>
</reference>
<dbReference type="Proteomes" id="UP000204551">
    <property type="component" value="Chromosome"/>
</dbReference>
<protein>
    <recommendedName>
        <fullName evidence="3">DUF3037 domain-containing protein</fullName>
    </recommendedName>
</protein>
<dbReference type="AlphaFoldDB" id="A0A221V0A6"/>
<gene>
    <name evidence="1" type="ORF">AREALGSMS7_03393</name>
</gene>
<dbReference type="RefSeq" id="WP_031443483.1">
    <property type="nucleotide sequence ID" value="NZ_CP022515.1"/>
</dbReference>
<dbReference type="EMBL" id="CP022515">
    <property type="protein sequence ID" value="ASO06818.1"/>
    <property type="molecule type" value="Genomic_DNA"/>
</dbReference>
<dbReference type="Pfam" id="PF11236">
    <property type="entry name" value="DUF3037"/>
    <property type="match status" value="1"/>
</dbReference>
<evidence type="ECO:0008006" key="3">
    <source>
        <dbReference type="Google" id="ProtNLM"/>
    </source>
</evidence>
<sequence length="127" mass="14892">MQDRVKYEYAIIRIVPKVEREEFFNVGVILFSKRKKFLRVKFHICKKKLATFSCEIDFDTLNNYLKAWEDICIGSPKGGTIGELELSDRFRWLTASRSTIIQSSETHSGLCIEPEKELQYIFDSFVL</sequence>